<feature type="compositionally biased region" description="Basic and acidic residues" evidence="1">
    <location>
        <begin position="12"/>
        <end position="23"/>
    </location>
</feature>
<feature type="region of interest" description="Disordered" evidence="1">
    <location>
        <begin position="110"/>
        <end position="181"/>
    </location>
</feature>
<sequence>MGRRLQLDTDEERLPEGMRRTGYDSDSQTYFYSDADGKCWESAPGQRYGKLVCIDTGSEPSSPQDDTSTAGGMRKVDGSSPTSPATTFEDILEPSNMLHQLVSASQADLGQNSAARDDDLKFHGHQGGGLMRRISMRGRPRRGSAMAATSAWQQLAEASRLTSGSKLKRSNTAREPLLRKT</sequence>
<dbReference type="EMBL" id="JAADYS010002769">
    <property type="protein sequence ID" value="KAF4455043.1"/>
    <property type="molecule type" value="Genomic_DNA"/>
</dbReference>
<reference evidence="2 3" key="1">
    <citation type="submission" date="2020-01" db="EMBL/GenBank/DDBJ databases">
        <title>Identification and distribution of gene clusters putatively required for synthesis of sphingolipid metabolism inhibitors in phylogenetically diverse species of the filamentous fungus Fusarium.</title>
        <authorList>
            <person name="Kim H.-S."/>
            <person name="Busman M."/>
            <person name="Brown D.W."/>
            <person name="Divon H."/>
            <person name="Uhlig S."/>
            <person name="Proctor R.H."/>
        </authorList>
    </citation>
    <scope>NUCLEOTIDE SEQUENCE [LARGE SCALE GENOMIC DNA]</scope>
    <source>
        <strain evidence="2 3">NRRL 20459</strain>
    </source>
</reference>
<feature type="compositionally biased region" description="Polar residues" evidence="1">
    <location>
        <begin position="58"/>
        <end position="70"/>
    </location>
</feature>
<evidence type="ECO:0000313" key="3">
    <source>
        <dbReference type="Proteomes" id="UP000554235"/>
    </source>
</evidence>
<organism evidence="2 3">
    <name type="scientific">Fusarium albosuccineum</name>
    <dbReference type="NCBI Taxonomy" id="1237068"/>
    <lineage>
        <taxon>Eukaryota</taxon>
        <taxon>Fungi</taxon>
        <taxon>Dikarya</taxon>
        <taxon>Ascomycota</taxon>
        <taxon>Pezizomycotina</taxon>
        <taxon>Sordariomycetes</taxon>
        <taxon>Hypocreomycetidae</taxon>
        <taxon>Hypocreales</taxon>
        <taxon>Nectriaceae</taxon>
        <taxon>Fusarium</taxon>
        <taxon>Fusarium decemcellulare species complex</taxon>
    </lineage>
</organism>
<comment type="caution">
    <text evidence="2">The sequence shown here is derived from an EMBL/GenBank/DDBJ whole genome shotgun (WGS) entry which is preliminary data.</text>
</comment>
<evidence type="ECO:0000313" key="2">
    <source>
        <dbReference type="EMBL" id="KAF4455043.1"/>
    </source>
</evidence>
<dbReference type="Proteomes" id="UP000554235">
    <property type="component" value="Unassembled WGS sequence"/>
</dbReference>
<protein>
    <submittedName>
        <fullName evidence="2">Domain-containing</fullName>
    </submittedName>
</protein>
<evidence type="ECO:0000256" key="1">
    <source>
        <dbReference type="SAM" id="MobiDB-lite"/>
    </source>
</evidence>
<gene>
    <name evidence="2" type="ORF">FALBO_15721</name>
</gene>
<proteinExistence type="predicted"/>
<dbReference type="OrthoDB" id="2107166at2759"/>
<accession>A0A8H4P2T2</accession>
<dbReference type="AlphaFoldDB" id="A0A8H4P2T2"/>
<name>A0A8H4P2T2_9HYPO</name>
<feature type="region of interest" description="Disordered" evidence="1">
    <location>
        <begin position="54"/>
        <end position="88"/>
    </location>
</feature>
<keyword evidence="3" id="KW-1185">Reference proteome</keyword>
<feature type="region of interest" description="Disordered" evidence="1">
    <location>
        <begin position="1"/>
        <end position="27"/>
    </location>
</feature>